<organism evidence="1 2">
    <name type="scientific">Pyronema omphalodes (strain CBS 100304)</name>
    <name type="common">Pyronema confluens</name>
    <dbReference type="NCBI Taxonomy" id="1076935"/>
    <lineage>
        <taxon>Eukaryota</taxon>
        <taxon>Fungi</taxon>
        <taxon>Dikarya</taxon>
        <taxon>Ascomycota</taxon>
        <taxon>Pezizomycotina</taxon>
        <taxon>Pezizomycetes</taxon>
        <taxon>Pezizales</taxon>
        <taxon>Pyronemataceae</taxon>
        <taxon>Pyronema</taxon>
    </lineage>
</organism>
<gene>
    <name evidence="1" type="ORF">PCON_14016</name>
</gene>
<accession>U4LVZ4</accession>
<keyword evidence="2" id="KW-1185">Reference proteome</keyword>
<name>U4LVZ4_PYROM</name>
<evidence type="ECO:0000313" key="2">
    <source>
        <dbReference type="Proteomes" id="UP000018144"/>
    </source>
</evidence>
<evidence type="ECO:0000313" key="1">
    <source>
        <dbReference type="EMBL" id="CCX32991.1"/>
    </source>
</evidence>
<dbReference type="EMBL" id="HF935976">
    <property type="protein sequence ID" value="CCX32991.1"/>
    <property type="molecule type" value="Genomic_DNA"/>
</dbReference>
<sequence length="181" mass="21127">MLLTNNRLATEIFTIVRQIGRIRSLINHYGELILSAPIPFTLLNEYHIDIQKLRGWLCKGTLYALILGNKIETCREWEKTGFENCSIPELYIYIKEEIRTTEIRAYDMEGVVPINSNLLNEISKRKYKSKAIHGYAEVGKLAEFICWQWTVQRTKPWGYSETREAIMTCYADLKDGKLPNF</sequence>
<dbReference type="Proteomes" id="UP000018144">
    <property type="component" value="Unassembled WGS sequence"/>
</dbReference>
<protein>
    <submittedName>
        <fullName evidence="1">Uncharacterized protein</fullName>
    </submittedName>
</protein>
<reference evidence="1 2" key="1">
    <citation type="journal article" date="2013" name="PLoS Genet.">
        <title>The genome and development-dependent transcriptomes of Pyronema confluens: a window into fungal evolution.</title>
        <authorList>
            <person name="Traeger S."/>
            <person name="Altegoer F."/>
            <person name="Freitag M."/>
            <person name="Gabaldon T."/>
            <person name="Kempken F."/>
            <person name="Kumar A."/>
            <person name="Marcet-Houben M."/>
            <person name="Poggeler S."/>
            <person name="Stajich J.E."/>
            <person name="Nowrousian M."/>
        </authorList>
    </citation>
    <scope>NUCLEOTIDE SEQUENCE [LARGE SCALE GENOMIC DNA]</scope>
    <source>
        <strain evidence="2">CBS 100304</strain>
        <tissue evidence="1">Vegetative mycelium</tissue>
    </source>
</reference>
<proteinExistence type="predicted"/>
<dbReference type="AlphaFoldDB" id="U4LVZ4"/>